<feature type="non-terminal residue" evidence="4">
    <location>
        <position position="1"/>
    </location>
</feature>
<dbReference type="Gene3D" id="1.20.1740.10">
    <property type="entry name" value="Amino acid/polyamine transporter I"/>
    <property type="match status" value="1"/>
</dbReference>
<evidence type="ECO:0000313" key="4">
    <source>
        <dbReference type="EMBL" id="MFD0854937.1"/>
    </source>
</evidence>
<name>A0ABW3CLT5_9ACTN</name>
<evidence type="ECO:0000256" key="2">
    <source>
        <dbReference type="SAM" id="Phobius"/>
    </source>
</evidence>
<keyword evidence="1" id="KW-0813">Transport</keyword>
<feature type="transmembrane region" description="Helical" evidence="2">
    <location>
        <begin position="38"/>
        <end position="58"/>
    </location>
</feature>
<sequence>LAALAELVNIGTLFAFLVVAIAVLILRRTRPELPRGFRTPWVPVIPVLAILGILFIMINLPVETWVRFLVWMLIGGVVYFTYSRWHSHMHGTEQRKAKAG</sequence>
<dbReference type="PANTHER" id="PTHR43243">
    <property type="entry name" value="INNER MEMBRANE TRANSPORTER YGJI-RELATED"/>
    <property type="match status" value="1"/>
</dbReference>
<keyword evidence="2" id="KW-1133">Transmembrane helix</keyword>
<evidence type="ECO:0000259" key="3">
    <source>
        <dbReference type="Pfam" id="PF13906"/>
    </source>
</evidence>
<dbReference type="Proteomes" id="UP001597083">
    <property type="component" value="Unassembled WGS sequence"/>
</dbReference>
<dbReference type="EMBL" id="JBHTIR010003267">
    <property type="protein sequence ID" value="MFD0854937.1"/>
    <property type="molecule type" value="Genomic_DNA"/>
</dbReference>
<proteinExistence type="predicted"/>
<keyword evidence="5" id="KW-1185">Reference proteome</keyword>
<keyword evidence="2" id="KW-0812">Transmembrane</keyword>
<dbReference type="Pfam" id="PF13906">
    <property type="entry name" value="AA_permease_C"/>
    <property type="match status" value="1"/>
</dbReference>
<comment type="caution">
    <text evidence="4">The sequence shown here is derived from an EMBL/GenBank/DDBJ whole genome shotgun (WGS) entry which is preliminary data.</text>
</comment>
<feature type="transmembrane region" description="Helical" evidence="2">
    <location>
        <begin position="6"/>
        <end position="26"/>
    </location>
</feature>
<reference evidence="5" key="1">
    <citation type="journal article" date="2019" name="Int. J. Syst. Evol. Microbiol.">
        <title>The Global Catalogue of Microorganisms (GCM) 10K type strain sequencing project: providing services to taxonomists for standard genome sequencing and annotation.</title>
        <authorList>
            <consortium name="The Broad Institute Genomics Platform"/>
            <consortium name="The Broad Institute Genome Sequencing Center for Infectious Disease"/>
            <person name="Wu L."/>
            <person name="Ma J."/>
        </authorList>
    </citation>
    <scope>NUCLEOTIDE SEQUENCE [LARGE SCALE GENOMIC DNA]</scope>
    <source>
        <strain evidence="5">JCM 31696</strain>
    </source>
</reference>
<keyword evidence="2" id="KW-0472">Membrane</keyword>
<evidence type="ECO:0000313" key="5">
    <source>
        <dbReference type="Proteomes" id="UP001597083"/>
    </source>
</evidence>
<protein>
    <submittedName>
        <fullName evidence="4">Amino acid permease C-terminal domain-containing protein</fullName>
    </submittedName>
</protein>
<accession>A0ABW3CLT5</accession>
<gene>
    <name evidence="4" type="ORF">ACFQ07_22035</name>
</gene>
<feature type="domain" description="Cationic amino acid transporter C-terminal" evidence="3">
    <location>
        <begin position="37"/>
        <end position="87"/>
    </location>
</feature>
<feature type="transmembrane region" description="Helical" evidence="2">
    <location>
        <begin position="64"/>
        <end position="82"/>
    </location>
</feature>
<organism evidence="4 5">
    <name type="scientific">Actinomadura adrarensis</name>
    <dbReference type="NCBI Taxonomy" id="1819600"/>
    <lineage>
        <taxon>Bacteria</taxon>
        <taxon>Bacillati</taxon>
        <taxon>Actinomycetota</taxon>
        <taxon>Actinomycetes</taxon>
        <taxon>Streptosporangiales</taxon>
        <taxon>Thermomonosporaceae</taxon>
        <taxon>Actinomadura</taxon>
    </lineage>
</organism>
<dbReference type="PANTHER" id="PTHR43243:SF4">
    <property type="entry name" value="CATIONIC AMINO ACID TRANSPORTER 4"/>
    <property type="match status" value="1"/>
</dbReference>
<evidence type="ECO:0000256" key="1">
    <source>
        <dbReference type="ARBA" id="ARBA00022448"/>
    </source>
</evidence>
<dbReference type="InterPro" id="IPR029485">
    <property type="entry name" value="CAT_C"/>
</dbReference>